<dbReference type="EMBL" id="LN649231">
    <property type="protein sequence ID" value="CEI68401.1"/>
    <property type="molecule type" value="Genomic_DNA"/>
</dbReference>
<organism evidence="2 3">
    <name type="scientific">Fusarium venenatum</name>
    <dbReference type="NCBI Taxonomy" id="56646"/>
    <lineage>
        <taxon>Eukaryota</taxon>
        <taxon>Fungi</taxon>
        <taxon>Dikarya</taxon>
        <taxon>Ascomycota</taxon>
        <taxon>Pezizomycotina</taxon>
        <taxon>Sordariomycetes</taxon>
        <taxon>Hypocreomycetidae</taxon>
        <taxon>Hypocreales</taxon>
        <taxon>Nectriaceae</taxon>
        <taxon>Fusarium</taxon>
    </lineage>
</organism>
<protein>
    <recommendedName>
        <fullName evidence="1">DUF6546 domain-containing protein</fullName>
    </recommendedName>
</protein>
<proteinExistence type="predicted"/>
<dbReference type="Pfam" id="PF20183">
    <property type="entry name" value="DUF6546"/>
    <property type="match status" value="1"/>
</dbReference>
<evidence type="ECO:0000313" key="2">
    <source>
        <dbReference type="EMBL" id="CEI68401.1"/>
    </source>
</evidence>
<name>A0A2L2TQY3_9HYPO</name>
<reference evidence="3" key="1">
    <citation type="submission" date="2014-10" db="EMBL/GenBank/DDBJ databases">
        <authorList>
            <person name="King R."/>
        </authorList>
    </citation>
    <scope>NUCLEOTIDE SEQUENCE [LARGE SCALE GENOMIC DNA]</scope>
    <source>
        <strain evidence="3">A3/5</strain>
    </source>
</reference>
<dbReference type="KEGG" id="fvn:FVRRES_08478"/>
<accession>A0A2L2TQY3</accession>
<dbReference type="AlphaFoldDB" id="A0A2L2TQY3"/>
<dbReference type="STRING" id="56646.A0A2L2TQY3"/>
<sequence>MLRFYSLPPEIQNMILNLVAEPSTTSSTPQAPSAPEKSNLAPYACVDKFWNSFFESRTFNNLIITQDDIPTLSQIVGRQKRLFLHHLWLRIELPKYLTSTIKEEENPKVLWALDSVFTKSIFNLWDVLSVWNSTGHNGMTLELSAFSPRDWNSFLVHNCSVEKDVELYKKYLTSGSTEQYEAVSDVHEPYVNLHHAIRNVPRRNDYWFPTVNNLFGWKPLEFTEDVAQLPPVSVVTKFLIRRQQFREIYPTALETMLSSLTNVQEIHVERWRCAESSDEKMWCKEAQITFGMSLPPSVQRLSLYGETSKVFHIWEPKKATVVSLAKTLRQYTRHLESLSISHLIDAKEFLRPFYSDNGVRLLPDWKNLKRLSLTSDIFKTGTEKDVNDLLCAAARASKKMPKIEMLELWNGEAACVFCYRVEDTMSEITWRGMHFPILDNEVVRTWEAASINNNRPDVRESAKPIKIENIVSSRQVLKYVTSRYRILHPVSAIRAIWKRRRGKSDDYETRGRKRAKKYEIKDECSLAQQHSIGVWYDV</sequence>
<feature type="domain" description="DUF6546" evidence="1">
    <location>
        <begin position="293"/>
        <end position="488"/>
    </location>
</feature>
<evidence type="ECO:0000313" key="3">
    <source>
        <dbReference type="Proteomes" id="UP000245910"/>
    </source>
</evidence>
<dbReference type="InterPro" id="IPR046676">
    <property type="entry name" value="DUF6546"/>
</dbReference>
<evidence type="ECO:0000259" key="1">
    <source>
        <dbReference type="Pfam" id="PF20183"/>
    </source>
</evidence>
<dbReference type="GeneID" id="37260117"/>
<dbReference type="Proteomes" id="UP000245910">
    <property type="component" value="Chromosome III"/>
</dbReference>
<dbReference type="OrthoDB" id="4802432at2759"/>
<dbReference type="RefSeq" id="XP_025592116.1">
    <property type="nucleotide sequence ID" value="XM_025737235.1"/>
</dbReference>
<keyword evidence="3" id="KW-1185">Reference proteome</keyword>